<gene>
    <name evidence="11" type="ORF">J2S70_000634</name>
</gene>
<dbReference type="PRINTS" id="PR00932">
    <property type="entry name" value="AMINO1PTASE"/>
</dbReference>
<evidence type="ECO:0000256" key="3">
    <source>
        <dbReference type="ARBA" id="ARBA00022438"/>
    </source>
</evidence>
<evidence type="ECO:0000313" key="12">
    <source>
        <dbReference type="Proteomes" id="UP001243212"/>
    </source>
</evidence>
<protein>
    <recommendedName>
        <fullName evidence="10">M18 family aminopeptidase</fullName>
        <ecNumber evidence="10">3.4.11.-</ecNumber>
    </recommendedName>
</protein>
<keyword evidence="5 9" id="KW-0479">Metal-binding</keyword>
<name>A0ABT9NFS4_9ACTO</name>
<dbReference type="Pfam" id="PF02127">
    <property type="entry name" value="Peptidase_M18"/>
    <property type="match status" value="1"/>
</dbReference>
<keyword evidence="12" id="KW-1185">Reference proteome</keyword>
<dbReference type="Proteomes" id="UP001243212">
    <property type="component" value="Unassembled WGS sequence"/>
</dbReference>
<dbReference type="Gene3D" id="3.40.630.10">
    <property type="entry name" value="Zn peptidases"/>
    <property type="match status" value="1"/>
</dbReference>
<evidence type="ECO:0000256" key="9">
    <source>
        <dbReference type="RuleBase" id="RU004386"/>
    </source>
</evidence>
<dbReference type="InterPro" id="IPR023358">
    <property type="entry name" value="Peptidase_M18_dom2"/>
</dbReference>
<accession>A0ABT9NFS4</accession>
<evidence type="ECO:0000256" key="7">
    <source>
        <dbReference type="ARBA" id="ARBA00022833"/>
    </source>
</evidence>
<keyword evidence="3 9" id="KW-0031">Aminopeptidase</keyword>
<evidence type="ECO:0000256" key="10">
    <source>
        <dbReference type="RuleBase" id="RU004387"/>
    </source>
</evidence>
<keyword evidence="7 9" id="KW-0862">Zinc</keyword>
<proteinExistence type="inferred from homology"/>
<evidence type="ECO:0000256" key="6">
    <source>
        <dbReference type="ARBA" id="ARBA00022801"/>
    </source>
</evidence>
<evidence type="ECO:0000313" key="11">
    <source>
        <dbReference type="EMBL" id="MDP9806052.1"/>
    </source>
</evidence>
<dbReference type="EC" id="3.4.11.-" evidence="10"/>
<evidence type="ECO:0000256" key="2">
    <source>
        <dbReference type="ARBA" id="ARBA00008290"/>
    </source>
</evidence>
<dbReference type="InterPro" id="IPR001948">
    <property type="entry name" value="Peptidase_M18"/>
</dbReference>
<dbReference type="GO" id="GO:0004177">
    <property type="term" value="F:aminopeptidase activity"/>
    <property type="evidence" value="ECO:0007669"/>
    <property type="project" value="UniProtKB-KW"/>
</dbReference>
<dbReference type="RefSeq" id="WP_307682296.1">
    <property type="nucleotide sequence ID" value="NZ_JAUSQX010000001.1"/>
</dbReference>
<keyword evidence="4 9" id="KW-0645">Protease</keyword>
<comment type="cofactor">
    <cofactor evidence="1 10">
        <name>Zn(2+)</name>
        <dbReference type="ChEBI" id="CHEBI:29105"/>
    </cofactor>
</comment>
<dbReference type="NCBIfam" id="NF002759">
    <property type="entry name" value="PRK02813.1"/>
    <property type="match status" value="1"/>
</dbReference>
<dbReference type="SUPFAM" id="SSF101821">
    <property type="entry name" value="Aminopeptidase/glucanase lid domain"/>
    <property type="match status" value="1"/>
</dbReference>
<reference evidence="11 12" key="1">
    <citation type="submission" date="2023-07" db="EMBL/GenBank/DDBJ databases">
        <title>Sequencing the genomes of 1000 actinobacteria strains.</title>
        <authorList>
            <person name="Klenk H.-P."/>
        </authorList>
    </citation>
    <scope>NUCLEOTIDE SEQUENCE [LARGE SCALE GENOMIC DNA]</scope>
    <source>
        <strain evidence="11 12">DSM 17163</strain>
    </source>
</reference>
<evidence type="ECO:0000256" key="8">
    <source>
        <dbReference type="ARBA" id="ARBA00023049"/>
    </source>
</evidence>
<evidence type="ECO:0000256" key="5">
    <source>
        <dbReference type="ARBA" id="ARBA00022723"/>
    </source>
</evidence>
<organism evidence="11 12">
    <name type="scientific">Trueperella bonasi</name>
    <dbReference type="NCBI Taxonomy" id="312286"/>
    <lineage>
        <taxon>Bacteria</taxon>
        <taxon>Bacillati</taxon>
        <taxon>Actinomycetota</taxon>
        <taxon>Actinomycetes</taxon>
        <taxon>Actinomycetales</taxon>
        <taxon>Actinomycetaceae</taxon>
        <taxon>Trueperella</taxon>
    </lineage>
</organism>
<keyword evidence="8 9" id="KW-0482">Metalloprotease</keyword>
<evidence type="ECO:0000256" key="4">
    <source>
        <dbReference type="ARBA" id="ARBA00022670"/>
    </source>
</evidence>
<evidence type="ECO:0000256" key="1">
    <source>
        <dbReference type="ARBA" id="ARBA00001947"/>
    </source>
</evidence>
<dbReference type="PANTHER" id="PTHR28570">
    <property type="entry name" value="ASPARTYL AMINOPEPTIDASE"/>
    <property type="match status" value="1"/>
</dbReference>
<dbReference type="EMBL" id="JAUSQX010000001">
    <property type="protein sequence ID" value="MDP9806052.1"/>
    <property type="molecule type" value="Genomic_DNA"/>
</dbReference>
<dbReference type="PANTHER" id="PTHR28570:SF3">
    <property type="entry name" value="ASPARTYL AMINOPEPTIDASE"/>
    <property type="match status" value="1"/>
</dbReference>
<sequence>MNELISDYSNFISDSPTSFHAAHVVSHRLEAAGFSRQDEGSAWAGHRNGFVVRGGAVLAWRIGEITPETGFRIVGSHTDSPSFKLKPTPASSAFGFGQVNIEVYGGPLLNSWLNRDLGIAGIITDLEGGVHFVRTPAVMVIPQLAPHLDRSANDRLELSRQFDYKPIWSIGDEELLEYLADHAGISPSRIAGHELFAYDVQDPAVLGEAGGSAFFASGRQDNLSSVYASLSAFLAGDNECEDISIFVAFDHEEVGSSTYSGANGPFLESTLRRISEALEECAGLALESSGYERFARMLANSSCVSADAGHSVNPNRAAKHDPDHHPVLGAGPVLKLNANQRYATEAEGSALWLRASALAGVATQSFVSNNDVSCGSTIGPATASRLGIVTVDAGIPLLSMHSVRELSSPVDIEALTKILEAYWAGA</sequence>
<comment type="caution">
    <text evidence="11">The sequence shown here is derived from an EMBL/GenBank/DDBJ whole genome shotgun (WGS) entry which is preliminary data.</text>
</comment>
<keyword evidence="6 9" id="KW-0378">Hydrolase</keyword>
<comment type="similarity">
    <text evidence="2 9">Belongs to the peptidase M18 family.</text>
</comment>
<dbReference type="SUPFAM" id="SSF53187">
    <property type="entry name" value="Zn-dependent exopeptidases"/>
    <property type="match status" value="1"/>
</dbReference>
<dbReference type="Gene3D" id="2.30.250.10">
    <property type="entry name" value="Aminopeptidase i, Domain 2"/>
    <property type="match status" value="1"/>
</dbReference>